<organism evidence="1 2">
    <name type="scientific">Acinetobacter oleivorans</name>
    <dbReference type="NCBI Taxonomy" id="1148157"/>
    <lineage>
        <taxon>Bacteria</taxon>
        <taxon>Pseudomonadati</taxon>
        <taxon>Pseudomonadota</taxon>
        <taxon>Gammaproteobacteria</taxon>
        <taxon>Moraxellales</taxon>
        <taxon>Moraxellaceae</taxon>
        <taxon>Acinetobacter</taxon>
    </lineage>
</organism>
<dbReference type="EMBL" id="JADAZL010000006">
    <property type="protein sequence ID" value="MBE2165345.1"/>
    <property type="molecule type" value="Genomic_DNA"/>
</dbReference>
<evidence type="ECO:0000313" key="1">
    <source>
        <dbReference type="EMBL" id="MBE2165345.1"/>
    </source>
</evidence>
<keyword evidence="2" id="KW-1185">Reference proteome</keyword>
<evidence type="ECO:0000313" key="2">
    <source>
        <dbReference type="Proteomes" id="UP000619170"/>
    </source>
</evidence>
<dbReference type="Proteomes" id="UP000619170">
    <property type="component" value="Unassembled WGS sequence"/>
</dbReference>
<name>A0ABR9NLD5_9GAMM</name>
<proteinExistence type="predicted"/>
<dbReference type="RefSeq" id="WP_192834497.1">
    <property type="nucleotide sequence ID" value="NZ_JADAZL010000006.1"/>
</dbReference>
<protein>
    <submittedName>
        <fullName evidence="1">Uncharacterized protein</fullName>
    </submittedName>
</protein>
<accession>A0ABR9NLD5</accession>
<gene>
    <name evidence="1" type="ORF">IIQ43_12505</name>
</gene>
<reference evidence="1 2" key="1">
    <citation type="submission" date="2020-10" db="EMBL/GenBank/DDBJ databases">
        <authorList>
            <person name="Mohd Rani F."/>
        </authorList>
    </citation>
    <scope>NUCLEOTIDE SEQUENCE [LARGE SCALE GENOMIC DNA]</scope>
    <source>
        <strain evidence="1 2">AC1583</strain>
    </source>
</reference>
<reference evidence="2" key="2">
    <citation type="submission" date="2023-07" db="EMBL/GenBank/DDBJ databases">
        <title>Acinetobacter oleivorans assembled AC1583.</title>
        <authorList>
            <person name="Yeo C.C."/>
        </authorList>
    </citation>
    <scope>NUCLEOTIDE SEQUENCE [LARGE SCALE GENOMIC DNA]</scope>
    <source>
        <strain evidence="2">AC1583</strain>
    </source>
</reference>
<sequence length="53" mass="5859">MSKTLKKRKCGSCGGYCGGRKGSCKFAENELKRRTNELWAIAVRGYKKGASDE</sequence>
<comment type="caution">
    <text evidence="1">The sequence shown here is derived from an EMBL/GenBank/DDBJ whole genome shotgun (WGS) entry which is preliminary data.</text>
</comment>